<comment type="caution">
    <text evidence="8">The sequence shown here is derived from an EMBL/GenBank/DDBJ whole genome shotgun (WGS) entry which is preliminary data.</text>
</comment>
<sequence>MKLQRHGLIACLALTAAITLSACGSDNESPSTPAASGGASTAAADCASGTLNLFGSSAQKNAMDEWRKAYQTQCSGTTINYEPNGSGAGIQSFIAGTADFAGSDSALKDDEQPKADARCASGPAIHLPMVIGPIAVAYNLPGVDGLQLKPDTLAKIFNGSIKKWDDPAIKADNASATLPSTAIQTVHRSDESGTTDNFTKYLSTVAASDWTFGNAKAWKAPGGTGSKGSDGVAGSVKSTEGSIAYMEWSFAENGGLSKAKIQNGNGEFTELTAEAAGKTIAGAEVTGTGDDLKLKIDYATKTPGAYPIVLATYEVVCSKGTPADKLALVKGFLTYAASAEGQGSLTELGYAPLPSEVQTKVQASIKNLA</sequence>
<dbReference type="InterPro" id="IPR050962">
    <property type="entry name" value="Phosphate-bind_PstS"/>
</dbReference>
<reference evidence="8 9" key="1">
    <citation type="submission" date="2018-08" db="EMBL/GenBank/DDBJ databases">
        <title>Sequencing the genomes of 1000 actinobacteria strains.</title>
        <authorList>
            <person name="Klenk H.-P."/>
        </authorList>
    </citation>
    <scope>NUCLEOTIDE SEQUENCE [LARGE SCALE GENOMIC DNA]</scope>
    <source>
        <strain evidence="8 9">DSM 44099</strain>
    </source>
</reference>
<evidence type="ECO:0000256" key="5">
    <source>
        <dbReference type="PIRSR" id="PIRSR002756-1"/>
    </source>
</evidence>
<dbReference type="PANTHER" id="PTHR42996">
    <property type="entry name" value="PHOSPHATE-BINDING PROTEIN PSTS"/>
    <property type="match status" value="1"/>
</dbReference>
<proteinExistence type="inferred from homology"/>
<dbReference type="GO" id="GO:0043190">
    <property type="term" value="C:ATP-binding cassette (ABC) transporter complex"/>
    <property type="evidence" value="ECO:0007669"/>
    <property type="project" value="InterPro"/>
</dbReference>
<feature type="signal peptide" evidence="6">
    <location>
        <begin position="1"/>
        <end position="22"/>
    </location>
</feature>
<evidence type="ECO:0000313" key="8">
    <source>
        <dbReference type="EMBL" id="REF96732.1"/>
    </source>
</evidence>
<feature type="chain" id="PRO_5017655820" description="Phosphate-binding protein" evidence="6">
    <location>
        <begin position="23"/>
        <end position="369"/>
    </location>
</feature>
<dbReference type="GO" id="GO:0042301">
    <property type="term" value="F:phosphate ion binding"/>
    <property type="evidence" value="ECO:0007669"/>
    <property type="project" value="InterPro"/>
</dbReference>
<keyword evidence="6" id="KW-0732">Signal</keyword>
<keyword evidence="3 4" id="KW-0592">Phosphate transport</keyword>
<feature type="domain" description="PBP" evidence="7">
    <location>
        <begin position="41"/>
        <end position="340"/>
    </location>
</feature>
<evidence type="ECO:0000256" key="6">
    <source>
        <dbReference type="SAM" id="SignalP"/>
    </source>
</evidence>
<feature type="binding site" evidence="5">
    <location>
        <position position="86"/>
    </location>
    <ligand>
        <name>phosphate</name>
        <dbReference type="ChEBI" id="CHEBI:43474"/>
    </ligand>
</feature>
<comment type="similarity">
    <text evidence="1 4">Belongs to the PstS family.</text>
</comment>
<dbReference type="InterPro" id="IPR024370">
    <property type="entry name" value="PBP_domain"/>
</dbReference>
<dbReference type="InterPro" id="IPR005673">
    <property type="entry name" value="ABC_phos-bd_PstS"/>
</dbReference>
<dbReference type="SUPFAM" id="SSF53850">
    <property type="entry name" value="Periplasmic binding protein-like II"/>
    <property type="match status" value="1"/>
</dbReference>
<dbReference type="PANTHER" id="PTHR42996:SF1">
    <property type="entry name" value="PHOSPHATE-BINDING PROTEIN PSTS"/>
    <property type="match status" value="1"/>
</dbReference>
<feature type="binding site" evidence="5">
    <location>
        <position position="104"/>
    </location>
    <ligand>
        <name>phosphate</name>
        <dbReference type="ChEBI" id="CHEBI:43474"/>
    </ligand>
</feature>
<dbReference type="PIRSF" id="PIRSF002756">
    <property type="entry name" value="PstS"/>
    <property type="match status" value="1"/>
</dbReference>
<dbReference type="Proteomes" id="UP000256913">
    <property type="component" value="Unassembled WGS sequence"/>
</dbReference>
<evidence type="ECO:0000256" key="1">
    <source>
        <dbReference type="ARBA" id="ARBA00008725"/>
    </source>
</evidence>
<keyword evidence="2 4" id="KW-0813">Transport</keyword>
<evidence type="ECO:0000259" key="7">
    <source>
        <dbReference type="Pfam" id="PF12849"/>
    </source>
</evidence>
<dbReference type="EMBL" id="QUMQ01000001">
    <property type="protein sequence ID" value="REF96732.1"/>
    <property type="molecule type" value="Genomic_DNA"/>
</dbReference>
<dbReference type="GO" id="GO:0035435">
    <property type="term" value="P:phosphate ion transmembrane transport"/>
    <property type="evidence" value="ECO:0007669"/>
    <property type="project" value="InterPro"/>
</dbReference>
<dbReference type="Gene3D" id="3.40.190.10">
    <property type="entry name" value="Periplasmic binding protein-like II"/>
    <property type="match status" value="2"/>
</dbReference>
<dbReference type="PROSITE" id="PS51257">
    <property type="entry name" value="PROKAR_LIPOPROTEIN"/>
    <property type="match status" value="1"/>
</dbReference>
<dbReference type="CDD" id="cd13565">
    <property type="entry name" value="PBP2_PstS"/>
    <property type="match status" value="1"/>
</dbReference>
<accession>A0A3D9ZJS4</accession>
<dbReference type="OrthoDB" id="9801510at2"/>
<evidence type="ECO:0000256" key="4">
    <source>
        <dbReference type="PIRNR" id="PIRNR002756"/>
    </source>
</evidence>
<feature type="binding site" evidence="5">
    <location>
        <begin position="192"/>
        <end position="194"/>
    </location>
    <ligand>
        <name>phosphate</name>
        <dbReference type="ChEBI" id="CHEBI:43474"/>
    </ligand>
</feature>
<dbReference type="RefSeq" id="WP_116068197.1">
    <property type="nucleotide sequence ID" value="NZ_BONB01000111.1"/>
</dbReference>
<dbReference type="AlphaFoldDB" id="A0A3D9ZJS4"/>
<name>A0A3D9ZJS4_9ACTN</name>
<protein>
    <recommendedName>
        <fullName evidence="4">Phosphate-binding protein</fullName>
    </recommendedName>
</protein>
<evidence type="ECO:0000256" key="2">
    <source>
        <dbReference type="ARBA" id="ARBA00022448"/>
    </source>
</evidence>
<evidence type="ECO:0000256" key="3">
    <source>
        <dbReference type="ARBA" id="ARBA00022592"/>
    </source>
</evidence>
<feature type="binding site" evidence="5">
    <location>
        <begin position="56"/>
        <end position="58"/>
    </location>
    <ligand>
        <name>phosphate</name>
        <dbReference type="ChEBI" id="CHEBI:43474"/>
    </ligand>
</feature>
<dbReference type="NCBIfam" id="TIGR00975">
    <property type="entry name" value="3a0107s03"/>
    <property type="match status" value="1"/>
</dbReference>
<keyword evidence="9" id="KW-1185">Reference proteome</keyword>
<gene>
    <name evidence="8" type="ORF">DFJ67_2723</name>
</gene>
<evidence type="ECO:0000313" key="9">
    <source>
        <dbReference type="Proteomes" id="UP000256913"/>
    </source>
</evidence>
<dbReference type="Pfam" id="PF12849">
    <property type="entry name" value="PBP_like_2"/>
    <property type="match status" value="1"/>
</dbReference>
<organism evidence="8 9">
    <name type="scientific">Asanoa ferruginea</name>
    <dbReference type="NCBI Taxonomy" id="53367"/>
    <lineage>
        <taxon>Bacteria</taxon>
        <taxon>Bacillati</taxon>
        <taxon>Actinomycetota</taxon>
        <taxon>Actinomycetes</taxon>
        <taxon>Micromonosporales</taxon>
        <taxon>Micromonosporaceae</taxon>
        <taxon>Asanoa</taxon>
    </lineage>
</organism>